<sequence length="213" mass="22026">MASIILFVVSWARGGASGAGHAHPRCVPQLAVKAQALADQLADIERRAMSASEAWDAVATDFLAPDLADAVTQRLGLLSNVGAVRVGGYPGGRRALFVLTHPDLVDSVVPSEHATLFRVHADLGRSPPLPNVLVNVGVQLASVGDVLVEDSDTAFIVVAAGSAKVVKRLLPKGLLAPGGGAVTIDEVVDGGAGIRGEPVEVEVQRVDTRAQNR</sequence>
<dbReference type="OMA" id="HAHPRCV"/>
<protein>
    <submittedName>
        <fullName evidence="2">Uncharacterized protein</fullName>
    </submittedName>
</protein>
<keyword evidence="1" id="KW-0732">Signal</keyword>
<evidence type="ECO:0000313" key="3">
    <source>
        <dbReference type="Proteomes" id="UP000751190"/>
    </source>
</evidence>
<dbReference type="EMBL" id="JAGTXO010000020">
    <property type="protein sequence ID" value="KAG8462492.1"/>
    <property type="molecule type" value="Genomic_DNA"/>
</dbReference>
<organism evidence="2 3">
    <name type="scientific">Diacronema lutheri</name>
    <name type="common">Unicellular marine alga</name>
    <name type="synonym">Monochrysis lutheri</name>
    <dbReference type="NCBI Taxonomy" id="2081491"/>
    <lineage>
        <taxon>Eukaryota</taxon>
        <taxon>Haptista</taxon>
        <taxon>Haptophyta</taxon>
        <taxon>Pavlovophyceae</taxon>
        <taxon>Pavlovales</taxon>
        <taxon>Pavlovaceae</taxon>
        <taxon>Diacronema</taxon>
    </lineage>
</organism>
<feature type="chain" id="PRO_5035197835" evidence="1">
    <location>
        <begin position="19"/>
        <end position="213"/>
    </location>
</feature>
<dbReference type="AlphaFoldDB" id="A0A8J5XET2"/>
<comment type="caution">
    <text evidence="2">The sequence shown here is derived from an EMBL/GenBank/DDBJ whole genome shotgun (WGS) entry which is preliminary data.</text>
</comment>
<reference evidence="2" key="1">
    <citation type="submission" date="2021-05" db="EMBL/GenBank/DDBJ databases">
        <title>The genome of the haptophyte Pavlova lutheri (Diacronema luteri, Pavlovales) - a model for lipid biosynthesis in eukaryotic algae.</title>
        <authorList>
            <person name="Hulatt C.J."/>
            <person name="Posewitz M.C."/>
        </authorList>
    </citation>
    <scope>NUCLEOTIDE SEQUENCE</scope>
    <source>
        <strain evidence="2">NIVA-4/92</strain>
    </source>
</reference>
<evidence type="ECO:0000313" key="2">
    <source>
        <dbReference type="EMBL" id="KAG8462492.1"/>
    </source>
</evidence>
<dbReference type="OrthoDB" id="10645253at2759"/>
<keyword evidence="3" id="KW-1185">Reference proteome</keyword>
<accession>A0A8J5XET2</accession>
<dbReference type="Proteomes" id="UP000751190">
    <property type="component" value="Unassembled WGS sequence"/>
</dbReference>
<feature type="signal peptide" evidence="1">
    <location>
        <begin position="1"/>
        <end position="18"/>
    </location>
</feature>
<proteinExistence type="predicted"/>
<gene>
    <name evidence="2" type="ORF">KFE25_010317</name>
</gene>
<evidence type="ECO:0000256" key="1">
    <source>
        <dbReference type="SAM" id="SignalP"/>
    </source>
</evidence>
<name>A0A8J5XET2_DIALT</name>